<keyword evidence="1" id="KW-0175">Coiled coil</keyword>
<dbReference type="Proteomes" id="UP001205105">
    <property type="component" value="Unassembled WGS sequence"/>
</dbReference>
<dbReference type="EMBL" id="JADXDR010000012">
    <property type="protein sequence ID" value="KAI7845887.1"/>
    <property type="molecule type" value="Genomic_DNA"/>
</dbReference>
<reference evidence="4" key="1">
    <citation type="submission" date="2020-11" db="EMBL/GenBank/DDBJ databases">
        <title>Chlorella ohadii genome sequencing and assembly.</title>
        <authorList>
            <person name="Murik O."/>
            <person name="Treves H."/>
            <person name="Kedem I."/>
            <person name="Shotland Y."/>
            <person name="Kaplan A."/>
        </authorList>
    </citation>
    <scope>NUCLEOTIDE SEQUENCE</scope>
    <source>
        <strain evidence="4">1</strain>
    </source>
</reference>
<evidence type="ECO:0000256" key="3">
    <source>
        <dbReference type="SAM" id="Phobius"/>
    </source>
</evidence>
<feature type="compositionally biased region" description="Acidic residues" evidence="2">
    <location>
        <begin position="393"/>
        <end position="407"/>
    </location>
</feature>
<keyword evidence="3" id="KW-0812">Transmembrane</keyword>
<feature type="compositionally biased region" description="Low complexity" evidence="2">
    <location>
        <begin position="610"/>
        <end position="627"/>
    </location>
</feature>
<feature type="coiled-coil region" evidence="1">
    <location>
        <begin position="140"/>
        <end position="167"/>
    </location>
</feature>
<dbReference type="AlphaFoldDB" id="A0AAD5H9X0"/>
<gene>
    <name evidence="4" type="ORF">COHA_000620</name>
</gene>
<proteinExistence type="predicted"/>
<accession>A0AAD5H9X0</accession>
<feature type="region of interest" description="Disordered" evidence="2">
    <location>
        <begin position="386"/>
        <end position="440"/>
    </location>
</feature>
<evidence type="ECO:0000256" key="1">
    <source>
        <dbReference type="SAM" id="Coils"/>
    </source>
</evidence>
<keyword evidence="5" id="KW-1185">Reference proteome</keyword>
<protein>
    <submittedName>
        <fullName evidence="4">Uncharacterized protein</fullName>
    </submittedName>
</protein>
<sequence>MEEFEGAKRTCQRALTAHNLARQRRKQAQKRGGAAAGSGTGRLDGEAVDPLVPQGLDDLLEVPALSSALWQAPAPAQQLQAAAPPAAQLLLASSLPSELLSSSGASLQAAVGQYSAVQQLQQQAQQQAGQAQLLAHPLVLAQQVQQAQQAQQQAAQAQLLAQQQAQQAQQQQAMAPAPAAALMQLPAYVSPGTVHRISLKVFDCAPHELGPDIRAELESMLQVSVEAVEAAVRPGCVHLTVDLFLGAKASAAAATVSAAQLLAALRCPRALGAAVDNAVLLQWQGGVAGTEGGAAGVVMLPHAEPQLAPHPACIAAPEPGQLGSLVQLELQLPQQHASAPPGADPLAGGTVVCRQAGRHVPVEIWGPAASAVAALAAASALEGGAEAPLSDSDASDGDGGSDSDSDADLPAPADSCSVLERPWSGSSSGEEGEEAAGAAAATAGMWVRPVGLHPGRCELEVQLPLAGFAADGSACKPVLLSRAAPLLVLPCEAAAAEVRAFLARISGRPGVQHVNDLLRDIGTAVGFLWQQGQQDGDWPGSEGVTLPPGFVAEAAAAAADYVQHAGGMPCLLALLQRAVAAATAACEGAELEASQAAELAQGVPSVAAQLSSGKSSGLGSPAGSGPSDWRQPPAAAAASGRSYFDGDDEESNQHCTPAEQLELEAASWGPLAQEARRMPNARVARWAAAAAACFLALVAVQLVLLAAQAPGHGGRGAA</sequence>
<organism evidence="4 5">
    <name type="scientific">Chlorella ohadii</name>
    <dbReference type="NCBI Taxonomy" id="2649997"/>
    <lineage>
        <taxon>Eukaryota</taxon>
        <taxon>Viridiplantae</taxon>
        <taxon>Chlorophyta</taxon>
        <taxon>core chlorophytes</taxon>
        <taxon>Trebouxiophyceae</taxon>
        <taxon>Chlorellales</taxon>
        <taxon>Chlorellaceae</taxon>
        <taxon>Chlorella clade</taxon>
        <taxon>Chlorella</taxon>
    </lineage>
</organism>
<feature type="region of interest" description="Disordered" evidence="2">
    <location>
        <begin position="15"/>
        <end position="49"/>
    </location>
</feature>
<name>A0AAD5H9X0_9CHLO</name>
<feature type="transmembrane region" description="Helical" evidence="3">
    <location>
        <begin position="686"/>
        <end position="707"/>
    </location>
</feature>
<evidence type="ECO:0000313" key="4">
    <source>
        <dbReference type="EMBL" id="KAI7845887.1"/>
    </source>
</evidence>
<evidence type="ECO:0000313" key="5">
    <source>
        <dbReference type="Proteomes" id="UP001205105"/>
    </source>
</evidence>
<keyword evidence="3" id="KW-1133">Transmembrane helix</keyword>
<evidence type="ECO:0000256" key="2">
    <source>
        <dbReference type="SAM" id="MobiDB-lite"/>
    </source>
</evidence>
<comment type="caution">
    <text evidence="4">The sequence shown here is derived from an EMBL/GenBank/DDBJ whole genome shotgun (WGS) entry which is preliminary data.</text>
</comment>
<feature type="region of interest" description="Disordered" evidence="2">
    <location>
        <begin position="610"/>
        <end position="654"/>
    </location>
</feature>
<feature type="compositionally biased region" description="Low complexity" evidence="2">
    <location>
        <begin position="424"/>
        <end position="440"/>
    </location>
</feature>
<keyword evidence="3" id="KW-0472">Membrane</keyword>